<comment type="subunit">
    <text evidence="7">Monomer.</text>
</comment>
<dbReference type="GO" id="GO:0003866">
    <property type="term" value="F:3-phosphoshikimate 1-carboxyvinyltransferase activity"/>
    <property type="evidence" value="ECO:0007669"/>
    <property type="project" value="UniProtKB-UniRule"/>
</dbReference>
<name>G4CZ08_9ACTN</name>
<feature type="active site" description="Proton acceptor" evidence="7">
    <location>
        <position position="366"/>
    </location>
</feature>
<feature type="binding site" evidence="7">
    <location>
        <position position="222"/>
    </location>
    <ligand>
        <name>3-phosphoshikimate</name>
        <dbReference type="ChEBI" id="CHEBI:145989"/>
    </ligand>
</feature>
<dbReference type="NCBIfam" id="TIGR01356">
    <property type="entry name" value="aroA"/>
    <property type="match status" value="1"/>
</dbReference>
<comment type="catalytic activity">
    <reaction evidence="6">
        <text>3-phosphoshikimate + phosphoenolpyruvate = 5-O-(1-carboxyvinyl)-3-phosphoshikimate + phosphate</text>
        <dbReference type="Rhea" id="RHEA:21256"/>
        <dbReference type="ChEBI" id="CHEBI:43474"/>
        <dbReference type="ChEBI" id="CHEBI:57701"/>
        <dbReference type="ChEBI" id="CHEBI:58702"/>
        <dbReference type="ChEBI" id="CHEBI:145989"/>
        <dbReference type="EC" id="2.5.1.19"/>
    </reaction>
    <physiologicalReaction direction="left-to-right" evidence="6">
        <dbReference type="Rhea" id="RHEA:21257"/>
    </physiologicalReaction>
</comment>
<evidence type="ECO:0000256" key="2">
    <source>
        <dbReference type="ARBA" id="ARBA00009948"/>
    </source>
</evidence>
<comment type="caution">
    <text evidence="10">The sequence shown here is derived from an EMBL/GenBank/DDBJ whole genome shotgun (WGS) entry which is preliminary data.</text>
</comment>
<dbReference type="GO" id="GO:0005737">
    <property type="term" value="C:cytoplasm"/>
    <property type="evidence" value="ECO:0007669"/>
    <property type="project" value="UniProtKB-SubCell"/>
</dbReference>
<dbReference type="HAMAP" id="MF_00210">
    <property type="entry name" value="EPSP_synth"/>
    <property type="match status" value="1"/>
</dbReference>
<keyword evidence="4 7" id="KW-0808">Transferase</keyword>
<feature type="binding site" evidence="7">
    <location>
        <position position="80"/>
    </location>
    <ligand>
        <name>phosphoenolpyruvate</name>
        <dbReference type="ChEBI" id="CHEBI:58702"/>
    </ligand>
</feature>
<evidence type="ECO:0000256" key="8">
    <source>
        <dbReference type="SAM" id="MobiDB-lite"/>
    </source>
</evidence>
<evidence type="ECO:0000313" key="11">
    <source>
        <dbReference type="Proteomes" id="UP000005332"/>
    </source>
</evidence>
<dbReference type="PROSITE" id="PS00885">
    <property type="entry name" value="EPSP_SYNTHASE_2"/>
    <property type="match status" value="1"/>
</dbReference>
<accession>G4CZ08</accession>
<dbReference type="InterPro" id="IPR006264">
    <property type="entry name" value="EPSP_synthase"/>
</dbReference>
<evidence type="ECO:0000259" key="9">
    <source>
        <dbReference type="Pfam" id="PF00275"/>
    </source>
</evidence>
<evidence type="ECO:0000256" key="6">
    <source>
        <dbReference type="ARBA" id="ARBA00044633"/>
    </source>
</evidence>
<keyword evidence="7" id="KW-0963">Cytoplasm</keyword>
<dbReference type="AlphaFoldDB" id="G4CZ08"/>
<comment type="function">
    <text evidence="7">Catalyzes the transfer of the enolpyruvyl moiety of phosphoenolpyruvate (PEP) to the 5-hydroxyl of shikimate-3-phosphate (S3P) to produce enolpyruvyl shikimate-3-phosphate and inorganic phosphate.</text>
</comment>
<evidence type="ECO:0000313" key="10">
    <source>
        <dbReference type="EMBL" id="EGY76727.1"/>
    </source>
</evidence>
<feature type="binding site" evidence="7">
    <location>
        <position position="85"/>
    </location>
    <ligand>
        <name>3-phosphoshikimate</name>
        <dbReference type="ChEBI" id="CHEBI:145989"/>
    </ligand>
</feature>
<dbReference type="GO" id="GO:0009423">
    <property type="term" value="P:chorismate biosynthetic process"/>
    <property type="evidence" value="ECO:0007669"/>
    <property type="project" value="UniProtKB-UniRule"/>
</dbReference>
<organism evidence="10 11">
    <name type="scientific">Cutibacterium avidum ATCC 25577</name>
    <dbReference type="NCBI Taxonomy" id="997355"/>
    <lineage>
        <taxon>Bacteria</taxon>
        <taxon>Bacillati</taxon>
        <taxon>Actinomycetota</taxon>
        <taxon>Actinomycetes</taxon>
        <taxon>Propionibacteriales</taxon>
        <taxon>Propionibacteriaceae</taxon>
        <taxon>Cutibacterium</taxon>
    </lineage>
</organism>
<dbReference type="PIRSF" id="PIRSF000505">
    <property type="entry name" value="EPSPS"/>
    <property type="match status" value="1"/>
</dbReference>
<dbReference type="UniPathway" id="UPA00053">
    <property type="reaction ID" value="UER00089"/>
</dbReference>
<comment type="similarity">
    <text evidence="2 7">Belongs to the EPSP synthase family.</text>
</comment>
<feature type="binding site" evidence="7">
    <location>
        <position position="393"/>
    </location>
    <ligand>
        <name>3-phosphoshikimate</name>
        <dbReference type="ChEBI" id="CHEBI:145989"/>
    </ligand>
</feature>
<protein>
    <recommendedName>
        <fullName evidence="7">3-phosphoshikimate 1-carboxyvinyltransferase</fullName>
        <ecNumber evidence="7">2.5.1.19</ecNumber>
    </recommendedName>
    <alternativeName>
        <fullName evidence="7">5-enolpyruvylshikimate-3-phosphate synthase</fullName>
        <shortName evidence="7">EPSP synthase</shortName>
        <shortName evidence="7">EPSPS</shortName>
    </alternativeName>
</protein>
<feature type="binding site" evidence="7">
    <location>
        <position position="466"/>
    </location>
    <ligand>
        <name>phosphoenolpyruvate</name>
        <dbReference type="ChEBI" id="CHEBI:58702"/>
    </ligand>
</feature>
<evidence type="ECO:0000256" key="7">
    <source>
        <dbReference type="HAMAP-Rule" id="MF_00210"/>
    </source>
</evidence>
<comment type="caution">
    <text evidence="7">Lacks conserved residue(s) required for the propagation of feature annotation.</text>
</comment>
<feature type="domain" description="Enolpyruvate transferase" evidence="9">
    <location>
        <begin position="67"/>
        <end position="473"/>
    </location>
</feature>
<dbReference type="InterPro" id="IPR013792">
    <property type="entry name" value="RNA3'P_cycl/enolpyr_Trfase_a/b"/>
</dbReference>
<evidence type="ECO:0000256" key="3">
    <source>
        <dbReference type="ARBA" id="ARBA00022605"/>
    </source>
</evidence>
<keyword evidence="5 7" id="KW-0057">Aromatic amino acid biosynthesis</keyword>
<evidence type="ECO:0000256" key="4">
    <source>
        <dbReference type="ARBA" id="ARBA00022679"/>
    </source>
</evidence>
<dbReference type="PATRIC" id="fig|997355.3.peg.1652"/>
<dbReference type="EMBL" id="AGBA01000015">
    <property type="protein sequence ID" value="EGY76727.1"/>
    <property type="molecule type" value="Genomic_DNA"/>
</dbReference>
<dbReference type="PANTHER" id="PTHR21090">
    <property type="entry name" value="AROM/DEHYDROQUINATE SYNTHASE"/>
    <property type="match status" value="1"/>
</dbReference>
<dbReference type="GO" id="GO:0008652">
    <property type="term" value="P:amino acid biosynthetic process"/>
    <property type="evidence" value="ECO:0007669"/>
    <property type="project" value="UniProtKB-KW"/>
</dbReference>
<feature type="binding site" evidence="7">
    <location>
        <position position="177"/>
    </location>
    <ligand>
        <name>phosphoenolpyruvate</name>
        <dbReference type="ChEBI" id="CHEBI:58702"/>
    </ligand>
</feature>
<dbReference type="Proteomes" id="UP000005332">
    <property type="component" value="Unassembled WGS sequence"/>
</dbReference>
<dbReference type="SUPFAM" id="SSF55205">
    <property type="entry name" value="EPT/RTPC-like"/>
    <property type="match status" value="1"/>
</dbReference>
<feature type="region of interest" description="Disordered" evidence="8">
    <location>
        <begin position="1"/>
        <end position="56"/>
    </location>
</feature>
<feature type="binding site" evidence="7">
    <location>
        <position position="80"/>
    </location>
    <ligand>
        <name>3-phosphoshikimate</name>
        <dbReference type="ChEBI" id="CHEBI:145989"/>
    </ligand>
</feature>
<keyword evidence="3 7" id="KW-0028">Amino-acid biosynthesis</keyword>
<dbReference type="CDD" id="cd01556">
    <property type="entry name" value="EPSP_synthase"/>
    <property type="match status" value="1"/>
</dbReference>
<feature type="binding site" evidence="7">
    <location>
        <position position="221"/>
    </location>
    <ligand>
        <name>3-phosphoshikimate</name>
        <dbReference type="ChEBI" id="CHEBI:145989"/>
    </ligand>
</feature>
<feature type="binding site" evidence="7">
    <location>
        <position position="249"/>
    </location>
    <ligand>
        <name>3-phosphoshikimate</name>
        <dbReference type="ChEBI" id="CHEBI:145989"/>
    </ligand>
</feature>
<feature type="binding site" evidence="7">
    <location>
        <position position="220"/>
    </location>
    <ligand>
        <name>3-phosphoshikimate</name>
        <dbReference type="ChEBI" id="CHEBI:145989"/>
    </ligand>
</feature>
<dbReference type="PANTHER" id="PTHR21090:SF5">
    <property type="entry name" value="PENTAFUNCTIONAL AROM POLYPEPTIDE"/>
    <property type="match status" value="1"/>
</dbReference>
<feature type="binding site" evidence="7">
    <location>
        <position position="366"/>
    </location>
    <ligand>
        <name>3-phosphoshikimate</name>
        <dbReference type="ChEBI" id="CHEBI:145989"/>
    </ligand>
</feature>
<comment type="pathway">
    <text evidence="1 7">Metabolic intermediate biosynthesis; chorismate biosynthesis; chorismate from D-erythrose 4-phosphate and phosphoenolpyruvate: step 6/7.</text>
</comment>
<feature type="binding site" evidence="7">
    <location>
        <position position="222"/>
    </location>
    <ligand>
        <name>phosphoenolpyruvate</name>
        <dbReference type="ChEBI" id="CHEBI:58702"/>
    </ligand>
</feature>
<dbReference type="EC" id="2.5.1.19" evidence="7"/>
<feature type="compositionally biased region" description="Basic residues" evidence="8">
    <location>
        <begin position="28"/>
        <end position="53"/>
    </location>
</feature>
<dbReference type="InterPro" id="IPR023193">
    <property type="entry name" value="EPSP_synthase_CS"/>
</dbReference>
<feature type="binding site" evidence="7">
    <location>
        <position position="397"/>
    </location>
    <ligand>
        <name>phosphoenolpyruvate</name>
        <dbReference type="ChEBI" id="CHEBI:58702"/>
    </ligand>
</feature>
<dbReference type="Gene3D" id="3.65.10.10">
    <property type="entry name" value="Enolpyruvate transferase domain"/>
    <property type="match status" value="2"/>
</dbReference>
<sequence>MTPSVASRLLPVTSARPSAPPSTTCRSRPARNSRRPRRKPPRLRRRPRRLRKRLLTDQHHWTAPRVVHRLAGRVVVPGSKSQTNRALVLAALGDGPSVLDGVLTSRDSDLMTAGLQHLGADIQPAGPSSVRVVPGLARSAGPIDCGLAGTVMRFLPVVAALVIGETRFVGDEQASRRPVGPVLDGLRQLGVTVDADQLPFAMTAPARLGGPEVTIDSSASSQFISAMLLPAARFPRGIDLRHDGTSVPSGPHIAMTCEMLAERGVTVISDEPCRWVVRPGPIHALDDVIEPDLTNAAAFLAAAMIAGGSVTVPAWPASSTQPGAQFIQIAATMGAAATRSEGSMTLEAPGWHALRPIDVDLHEASELTPVVAAVASLAQGPSRIRGVAHIRGHETDRLAALEHELSGIGVTVRQTEDGLQIDGQGADSLHGGLFGCYADHRMAHAGALLGLAVEGIELDDITCTSKTMPQFPQMWAELVKEG</sequence>
<dbReference type="GO" id="GO:0009073">
    <property type="term" value="P:aromatic amino acid family biosynthetic process"/>
    <property type="evidence" value="ECO:0007669"/>
    <property type="project" value="UniProtKB-KW"/>
</dbReference>
<comment type="subcellular location">
    <subcellularLocation>
        <location evidence="7">Cytoplasm</location>
    </subcellularLocation>
</comment>
<dbReference type="Pfam" id="PF00275">
    <property type="entry name" value="EPSP_synthase"/>
    <property type="match status" value="1"/>
</dbReference>
<reference evidence="10 11" key="1">
    <citation type="submission" date="2011-06" db="EMBL/GenBank/DDBJ databases">
        <authorList>
            <person name="Muzny D."/>
            <person name="Qin X."/>
            <person name="Deng J."/>
            <person name="Jiang H."/>
            <person name="Liu Y."/>
            <person name="Qu J."/>
            <person name="Song X.-Z."/>
            <person name="Zhang L."/>
            <person name="Thornton R."/>
            <person name="Coyle M."/>
            <person name="Francisco L."/>
            <person name="Jackson L."/>
            <person name="Javaid M."/>
            <person name="Korchina V."/>
            <person name="Kovar C."/>
            <person name="Mata R."/>
            <person name="Mathew T."/>
            <person name="Ngo R."/>
            <person name="Nguyen L."/>
            <person name="Nguyen N."/>
            <person name="Okwuonu G."/>
            <person name="Ongeri F."/>
            <person name="Pham C."/>
            <person name="Simmons D."/>
            <person name="Wilczek-Boney K."/>
            <person name="Hale W."/>
            <person name="Jakkamsetti A."/>
            <person name="Pham P."/>
            <person name="Ruth R."/>
            <person name="San Lucas F."/>
            <person name="Warren J."/>
            <person name="Zhang J."/>
            <person name="Zhao Z."/>
            <person name="Zhou C."/>
            <person name="Zhu D."/>
            <person name="Lee S."/>
            <person name="Bess C."/>
            <person name="Blankenburg K."/>
            <person name="Forbes L."/>
            <person name="Fu Q."/>
            <person name="Gubbala S."/>
            <person name="Hirani K."/>
            <person name="Jayaseelan J.C."/>
            <person name="Lara F."/>
            <person name="Munidasa M."/>
            <person name="Palculict T."/>
            <person name="Patil S."/>
            <person name="Pu L.-L."/>
            <person name="Saada N."/>
            <person name="Tang L."/>
            <person name="Weissenberger G."/>
            <person name="Zhu Y."/>
            <person name="Hemphill L."/>
            <person name="Shang Y."/>
            <person name="Youmans B."/>
            <person name="Ayvaz T."/>
            <person name="Ross M."/>
            <person name="Santibanez J."/>
            <person name="Aqrawi P."/>
            <person name="Gross S."/>
            <person name="Joshi V."/>
            <person name="Fowler G."/>
            <person name="Nazareth L."/>
            <person name="Reid J."/>
            <person name="Worley K."/>
            <person name="Petrosino J."/>
            <person name="Highlander S."/>
            <person name="Gibbs R."/>
        </authorList>
    </citation>
    <scope>NUCLEOTIDE SEQUENCE [LARGE SCALE GENOMIC DNA]</scope>
    <source>
        <strain evidence="10 11">ATCC 25577</strain>
    </source>
</reference>
<feature type="binding site" evidence="7">
    <location>
        <position position="149"/>
    </location>
    <ligand>
        <name>phosphoenolpyruvate</name>
        <dbReference type="ChEBI" id="CHEBI:58702"/>
    </ligand>
</feature>
<dbReference type="HOGENOM" id="CLU_024321_0_0_11"/>
<keyword evidence="11" id="KW-1185">Reference proteome</keyword>
<evidence type="ECO:0000256" key="1">
    <source>
        <dbReference type="ARBA" id="ARBA00004811"/>
    </source>
</evidence>
<feature type="binding site" evidence="7">
    <location>
        <position position="81"/>
    </location>
    <ligand>
        <name>3-phosphoshikimate</name>
        <dbReference type="ChEBI" id="CHEBI:145989"/>
    </ligand>
</feature>
<proteinExistence type="inferred from homology"/>
<feature type="binding site" evidence="7">
    <location>
        <position position="441"/>
    </location>
    <ligand>
        <name>phosphoenolpyruvate</name>
        <dbReference type="ChEBI" id="CHEBI:58702"/>
    </ligand>
</feature>
<gene>
    <name evidence="7 10" type="primary">aroA</name>
    <name evidence="10" type="ORF">HMPREF9153_1680</name>
</gene>
<dbReference type="InterPro" id="IPR001986">
    <property type="entry name" value="Enolpyruvate_Tfrase_dom"/>
</dbReference>
<evidence type="ECO:0000256" key="5">
    <source>
        <dbReference type="ARBA" id="ARBA00023141"/>
    </source>
</evidence>
<dbReference type="InterPro" id="IPR036968">
    <property type="entry name" value="Enolpyruvate_Tfrase_sf"/>
</dbReference>